<dbReference type="Proteomes" id="UP000682733">
    <property type="component" value="Unassembled WGS sequence"/>
</dbReference>
<dbReference type="InterPro" id="IPR051219">
    <property type="entry name" value="Heterochromatin_chromo-domain"/>
</dbReference>
<evidence type="ECO:0000256" key="3">
    <source>
        <dbReference type="ARBA" id="ARBA00023242"/>
    </source>
</evidence>
<proteinExistence type="predicted"/>
<dbReference type="OrthoDB" id="433924at2759"/>
<dbReference type="Pfam" id="PF00385">
    <property type="entry name" value="Chromo"/>
    <property type="match status" value="1"/>
</dbReference>
<keyword evidence="2" id="KW-0677">Repeat</keyword>
<dbReference type="EMBL" id="CAJNOK010050801">
    <property type="protein sequence ID" value="CAF1601779.1"/>
    <property type="molecule type" value="Genomic_DNA"/>
</dbReference>
<evidence type="ECO:0000313" key="7">
    <source>
        <dbReference type="EMBL" id="CAF1652717.1"/>
    </source>
</evidence>
<evidence type="ECO:0000313" key="10">
    <source>
        <dbReference type="Proteomes" id="UP000663829"/>
    </source>
</evidence>
<dbReference type="FunFam" id="2.40.50.40:FF:000031">
    <property type="entry name" value="Heterochromatin protein 1"/>
    <property type="match status" value="1"/>
</dbReference>
<dbReference type="SMART" id="SM00298">
    <property type="entry name" value="CHROMO"/>
    <property type="match status" value="2"/>
</dbReference>
<accession>A0A816EZS2</accession>
<dbReference type="PROSITE" id="PS50013">
    <property type="entry name" value="CHROMO_2"/>
    <property type="match status" value="2"/>
</dbReference>
<dbReference type="Pfam" id="PF01393">
    <property type="entry name" value="Chromo_shadow"/>
    <property type="match status" value="1"/>
</dbReference>
<dbReference type="GO" id="GO:0000792">
    <property type="term" value="C:heterochromatin"/>
    <property type="evidence" value="ECO:0007669"/>
    <property type="project" value="UniProtKB-ARBA"/>
</dbReference>
<evidence type="ECO:0000256" key="2">
    <source>
        <dbReference type="ARBA" id="ARBA00022737"/>
    </source>
</evidence>
<feature type="compositionally biased region" description="Polar residues" evidence="4">
    <location>
        <begin position="75"/>
        <end position="91"/>
    </location>
</feature>
<dbReference type="InterPro" id="IPR000953">
    <property type="entry name" value="Chromo/chromo_shadow_dom"/>
</dbReference>
<organism evidence="7 10">
    <name type="scientific">Didymodactylos carnosus</name>
    <dbReference type="NCBI Taxonomy" id="1234261"/>
    <lineage>
        <taxon>Eukaryota</taxon>
        <taxon>Metazoa</taxon>
        <taxon>Spiralia</taxon>
        <taxon>Gnathifera</taxon>
        <taxon>Rotifera</taxon>
        <taxon>Eurotatoria</taxon>
        <taxon>Bdelloidea</taxon>
        <taxon>Philodinida</taxon>
        <taxon>Philodinidae</taxon>
        <taxon>Didymodactylos</taxon>
    </lineage>
</organism>
<dbReference type="PANTHER" id="PTHR22812">
    <property type="entry name" value="CHROMOBOX PROTEIN"/>
    <property type="match status" value="1"/>
</dbReference>
<dbReference type="AlphaFoldDB" id="A0A816EZS2"/>
<dbReference type="SMART" id="SM00300">
    <property type="entry name" value="ChSh"/>
    <property type="match status" value="1"/>
</dbReference>
<gene>
    <name evidence="7" type="ORF">GPM918_LOCUS45601</name>
    <name evidence="6" type="ORF">OVA965_LOCUS42141</name>
    <name evidence="9" type="ORF">SRO942_LOCUS48256</name>
    <name evidence="8" type="ORF">TMI583_LOCUS43952</name>
</gene>
<feature type="domain" description="Chromo" evidence="5">
    <location>
        <begin position="1"/>
        <end position="51"/>
    </location>
</feature>
<dbReference type="InterPro" id="IPR023780">
    <property type="entry name" value="Chromo_domain"/>
</dbReference>
<evidence type="ECO:0000313" key="9">
    <source>
        <dbReference type="EMBL" id="CAF4584192.1"/>
    </source>
</evidence>
<feature type="domain" description="Chromo" evidence="5">
    <location>
        <begin position="109"/>
        <end position="167"/>
    </location>
</feature>
<dbReference type="Proteomes" id="UP000681722">
    <property type="component" value="Unassembled WGS sequence"/>
</dbReference>
<evidence type="ECO:0000313" key="6">
    <source>
        <dbReference type="EMBL" id="CAF1601779.1"/>
    </source>
</evidence>
<feature type="region of interest" description="Disordered" evidence="4">
    <location>
        <begin position="41"/>
        <end position="109"/>
    </location>
</feature>
<keyword evidence="10" id="KW-1185">Reference proteome</keyword>
<dbReference type="InterPro" id="IPR016197">
    <property type="entry name" value="Chromo-like_dom_sf"/>
</dbReference>
<dbReference type="InterPro" id="IPR008251">
    <property type="entry name" value="Chromo_shadow_dom"/>
</dbReference>
<dbReference type="SUPFAM" id="SSF54160">
    <property type="entry name" value="Chromo domain-like"/>
    <property type="match status" value="2"/>
</dbReference>
<evidence type="ECO:0000256" key="1">
    <source>
        <dbReference type="ARBA" id="ARBA00004123"/>
    </source>
</evidence>
<dbReference type="InterPro" id="IPR023779">
    <property type="entry name" value="Chromodomain_CS"/>
</dbReference>
<sequence>MKTKRGQNYYYLKWKNFDESENTWEPESHLDCPELISDFLANRPPKPVRISSSSASRSRRRLTRKRSEEDEENRQPSTSSTQLAQDQTHPSSGRRPRVELEQTGYSRGQIPEKIMGATDVHGELMFLIKWQGIEKTELVPARIVNTKSAQMVIKFYEDRLTWADQNVEDA</sequence>
<dbReference type="GO" id="GO:0005634">
    <property type="term" value="C:nucleus"/>
    <property type="evidence" value="ECO:0007669"/>
    <property type="project" value="UniProtKB-SubCell"/>
</dbReference>
<reference evidence="7" key="1">
    <citation type="submission" date="2021-02" db="EMBL/GenBank/DDBJ databases">
        <authorList>
            <person name="Nowell W R."/>
        </authorList>
    </citation>
    <scope>NUCLEOTIDE SEQUENCE</scope>
</reference>
<dbReference type="CDD" id="cd00034">
    <property type="entry name" value="CSD"/>
    <property type="match status" value="1"/>
</dbReference>
<comment type="caution">
    <text evidence="7">The sequence shown here is derived from an EMBL/GenBank/DDBJ whole genome shotgun (WGS) entry which is preliminary data.</text>
</comment>
<evidence type="ECO:0000256" key="4">
    <source>
        <dbReference type="SAM" id="MobiDB-lite"/>
    </source>
</evidence>
<dbReference type="EMBL" id="CAJNOQ010052171">
    <property type="protein sequence ID" value="CAF1652717.1"/>
    <property type="molecule type" value="Genomic_DNA"/>
</dbReference>
<comment type="subcellular location">
    <subcellularLocation>
        <location evidence="1">Nucleus</location>
    </subcellularLocation>
</comment>
<evidence type="ECO:0000259" key="5">
    <source>
        <dbReference type="PROSITE" id="PS50013"/>
    </source>
</evidence>
<dbReference type="Proteomes" id="UP000663829">
    <property type="component" value="Unassembled WGS sequence"/>
</dbReference>
<dbReference type="Proteomes" id="UP000677228">
    <property type="component" value="Unassembled WGS sequence"/>
</dbReference>
<protein>
    <recommendedName>
        <fullName evidence="5">Chromo domain-containing protein</fullName>
    </recommendedName>
</protein>
<dbReference type="EMBL" id="CAJOBC010123322">
    <property type="protein sequence ID" value="CAF4584192.1"/>
    <property type="molecule type" value="Genomic_DNA"/>
</dbReference>
<dbReference type="PROSITE" id="PS00598">
    <property type="entry name" value="CHROMO_1"/>
    <property type="match status" value="1"/>
</dbReference>
<dbReference type="Gene3D" id="2.40.50.40">
    <property type="match status" value="2"/>
</dbReference>
<dbReference type="EMBL" id="CAJOBA010074593">
    <property type="protein sequence ID" value="CAF4410463.1"/>
    <property type="molecule type" value="Genomic_DNA"/>
</dbReference>
<name>A0A816EZS2_9BILA</name>
<evidence type="ECO:0000313" key="8">
    <source>
        <dbReference type="EMBL" id="CAF4410463.1"/>
    </source>
</evidence>
<keyword evidence="3" id="KW-0539">Nucleus</keyword>